<dbReference type="Gene3D" id="1.25.40.10">
    <property type="entry name" value="Tetratricopeptide repeat domain"/>
    <property type="match status" value="1"/>
</dbReference>
<organism evidence="4 5">
    <name type="scientific">Colletotrichum asianum</name>
    <dbReference type="NCBI Taxonomy" id="702518"/>
    <lineage>
        <taxon>Eukaryota</taxon>
        <taxon>Fungi</taxon>
        <taxon>Dikarya</taxon>
        <taxon>Ascomycota</taxon>
        <taxon>Pezizomycotina</taxon>
        <taxon>Sordariomycetes</taxon>
        <taxon>Hypocreomycetidae</taxon>
        <taxon>Glomerellales</taxon>
        <taxon>Glomerellaceae</taxon>
        <taxon>Colletotrichum</taxon>
        <taxon>Colletotrichum gloeosporioides species complex</taxon>
    </lineage>
</organism>
<dbReference type="Pfam" id="PF13181">
    <property type="entry name" value="TPR_8"/>
    <property type="match status" value="1"/>
</dbReference>
<keyword evidence="1" id="KW-0677">Repeat</keyword>
<evidence type="ECO:0000313" key="4">
    <source>
        <dbReference type="EMBL" id="KAF0323552.1"/>
    </source>
</evidence>
<feature type="domain" description="Nephrocystin 3-like N-terminal" evidence="3">
    <location>
        <begin position="165"/>
        <end position="334"/>
    </location>
</feature>
<dbReference type="InterPro" id="IPR011990">
    <property type="entry name" value="TPR-like_helical_dom_sf"/>
</dbReference>
<evidence type="ECO:0000313" key="5">
    <source>
        <dbReference type="Proteomes" id="UP000434172"/>
    </source>
</evidence>
<dbReference type="SUPFAM" id="SSF48452">
    <property type="entry name" value="TPR-like"/>
    <property type="match status" value="1"/>
</dbReference>
<comment type="caution">
    <text evidence="4">The sequence shown here is derived from an EMBL/GenBank/DDBJ whole genome shotgun (WGS) entry which is preliminary data.</text>
</comment>
<dbReference type="PANTHER" id="PTHR10039">
    <property type="entry name" value="AMELOGENIN"/>
    <property type="match status" value="1"/>
</dbReference>
<protein>
    <recommendedName>
        <fullName evidence="3">Nephrocystin 3-like N-terminal domain-containing protein</fullName>
    </recommendedName>
</protein>
<feature type="repeat" description="TPR" evidence="2">
    <location>
        <begin position="728"/>
        <end position="761"/>
    </location>
</feature>
<evidence type="ECO:0000259" key="3">
    <source>
        <dbReference type="Pfam" id="PF24883"/>
    </source>
</evidence>
<evidence type="ECO:0000256" key="1">
    <source>
        <dbReference type="ARBA" id="ARBA00022737"/>
    </source>
</evidence>
<gene>
    <name evidence="4" type="ORF">GQ607_009233</name>
</gene>
<dbReference type="InterPro" id="IPR019734">
    <property type="entry name" value="TPR_rpt"/>
</dbReference>
<dbReference type="Pfam" id="PF24883">
    <property type="entry name" value="NPHP3_N"/>
    <property type="match status" value="1"/>
</dbReference>
<evidence type="ECO:0000256" key="2">
    <source>
        <dbReference type="PROSITE-ProRule" id="PRU00339"/>
    </source>
</evidence>
<keyword evidence="2" id="KW-0802">TPR repeat</keyword>
<dbReference type="Proteomes" id="UP000434172">
    <property type="component" value="Unassembled WGS sequence"/>
</dbReference>
<proteinExistence type="predicted"/>
<dbReference type="OrthoDB" id="2913095at2759"/>
<sequence length="1301" mass="146490">MTNCSTLTAEIDRLEDGSTSLPFNSRRSVVYSTNGMIACSQPLAAKFGITIKHLAWSDDSGVADQIEKFDNLTKHHNSIKNTVTLKAVLETKDDMVRVLDKASETGANVGKILETIQKNDDTCNATERRRIQLETIKSKLAIADQLKRSADVDKALSTQRIPCTAEWFENEAEHPEYAKWADAKMSDVNPILLVIGGQNTGKSILLSSIGRSLRSANKSPNNSALSTWVSTYCFQASTGKDDEEKRPIETAMKSVAYLMADKDELYAKSLFQALEAPDAEKSLNNATIRKMWDFLDIASFKRKSSHYIIFDGIESLSNTFHGAREEFFEILASSTLDPPIEHGHSRLRVVMSAKAIPSAVSSRCSALAIKIQEHSSKDMEAFIDQELNTNELFQDKDNESMNIRKKIRGMLTSESLRVKKRSMLRLIKKLEGKYSPVIKLDLSGYAMVNDDIIQAIGRPRAAQSGVHETTKFNVSIDITQGELSMVQTFLWSLGQKLSQESLGFQQIGDRADVKRIIKVNFYDGHLAIVQSALSLLTDEPTDRTKTIAEYPLRYLPKHLEALQYATGDDALTEDEKIEIGSGVYNLVYTDVLEKHRKRCGDISWFGDANDVTVLRRWLNDDVAISKLGQRDREWLGDIERTSNPNRALLENIMKKVALYWLQDVEGDASKPFKCLQDYLAMPTTPLYQKESSQASSTDDSSPVNNIEWSVEEVATWCRNALGLDAENGVWYQRLGETFKSLGRSEDGVDAFKKALELDGSQKVCFEGLALCFEQSNNLRDACEHMEKALDIMQTEDEPDQRQMISTSLTLANWYSQLESPDMVAKHIKAIEKVPEDAGLQLDTLRICLSSPQNDPAKKILYRVLGLGEDQAPPSPTLRKVVSRMSARVDDTEPRDKHFLRCFIMLKENPVALGSFLHAFDDGLEMRETMVHEVALLLYKGVGLHYFSRQEEPARSAWRKCFETSIQLGHTAEREHADLLLSAAQFEYTKGMKKLDHRRMVEGMKWLVDRESSLTQSAPRTHLASYHILQGDTSAARELLKPRLESAFDLLSDDYDYNDEMAYYYLGCTLAQLGDDANALAAFSLNRPPANKFEPLAYLLDFEQESTKSAWAEVMTRLRESRPRFGASDSQIGQATRILNDLQVDSQADSGSPDVKTDDYELIREELQKWQGKTLFGGGISCDNCGRSSGFDVDFYHCRYCHFMDLCNSCSQFLRKNDMLSGSLKSLTCRSSHDWLLLPKWDKTNFRRSVGGNVIKGGVTNEEGQHADGEEVSITAWLDNLKRGWGYPVHRQEQESSHMDAL</sequence>
<dbReference type="EMBL" id="WOWK01000051">
    <property type="protein sequence ID" value="KAF0323552.1"/>
    <property type="molecule type" value="Genomic_DNA"/>
</dbReference>
<keyword evidence="5" id="KW-1185">Reference proteome</keyword>
<name>A0A8H3WFB1_9PEZI</name>
<dbReference type="PROSITE" id="PS50005">
    <property type="entry name" value="TPR"/>
    <property type="match status" value="1"/>
</dbReference>
<dbReference type="InterPro" id="IPR056884">
    <property type="entry name" value="NPHP3-like_N"/>
</dbReference>
<reference evidence="4 5" key="1">
    <citation type="submission" date="2019-12" db="EMBL/GenBank/DDBJ databases">
        <title>A genome sequence resource for the geographically widespread anthracnose pathogen Colletotrichum asianum.</title>
        <authorList>
            <person name="Meng Y."/>
        </authorList>
    </citation>
    <scope>NUCLEOTIDE SEQUENCE [LARGE SCALE GENOMIC DNA]</scope>
    <source>
        <strain evidence="4 5">ICMP 18580</strain>
    </source>
</reference>
<accession>A0A8H3WFB1</accession>